<dbReference type="InterPro" id="IPR036443">
    <property type="entry name" value="Znf_RanBP2_sf"/>
</dbReference>
<dbReference type="GO" id="GO:0005694">
    <property type="term" value="C:chromosome"/>
    <property type="evidence" value="ECO:0007669"/>
    <property type="project" value="UniProtKB-SubCell"/>
</dbReference>
<dbReference type="GO" id="GO:0008270">
    <property type="term" value="F:zinc ion binding"/>
    <property type="evidence" value="ECO:0007669"/>
    <property type="project" value="UniProtKB-KW"/>
</dbReference>
<evidence type="ECO:0000256" key="12">
    <source>
        <dbReference type="SAM" id="MobiDB-lite"/>
    </source>
</evidence>
<evidence type="ECO:0000256" key="9">
    <source>
        <dbReference type="ARBA" id="ARBA00022884"/>
    </source>
</evidence>
<dbReference type="GO" id="GO:0003723">
    <property type="term" value="F:RNA binding"/>
    <property type="evidence" value="ECO:0007669"/>
    <property type="project" value="UniProtKB-KW"/>
</dbReference>
<reference evidence="14 15" key="1">
    <citation type="journal article" date="2016" name="Nat. Commun.">
        <title>Ectomycorrhizal ecology is imprinted in the genome of the dominant symbiotic fungus Cenococcum geophilum.</title>
        <authorList>
            <consortium name="DOE Joint Genome Institute"/>
            <person name="Peter M."/>
            <person name="Kohler A."/>
            <person name="Ohm R.A."/>
            <person name="Kuo A."/>
            <person name="Krutzmann J."/>
            <person name="Morin E."/>
            <person name="Arend M."/>
            <person name="Barry K.W."/>
            <person name="Binder M."/>
            <person name="Choi C."/>
            <person name="Clum A."/>
            <person name="Copeland A."/>
            <person name="Grisel N."/>
            <person name="Haridas S."/>
            <person name="Kipfer T."/>
            <person name="LaButti K."/>
            <person name="Lindquist E."/>
            <person name="Lipzen A."/>
            <person name="Maire R."/>
            <person name="Meier B."/>
            <person name="Mihaltcheva S."/>
            <person name="Molinier V."/>
            <person name="Murat C."/>
            <person name="Poggeler S."/>
            <person name="Quandt C.A."/>
            <person name="Sperisen C."/>
            <person name="Tritt A."/>
            <person name="Tisserant E."/>
            <person name="Crous P.W."/>
            <person name="Henrissat B."/>
            <person name="Nehls U."/>
            <person name="Egli S."/>
            <person name="Spatafora J.W."/>
            <person name="Grigoriev I.V."/>
            <person name="Martin F.M."/>
        </authorList>
    </citation>
    <scope>NUCLEOTIDE SEQUENCE [LARGE SCALE GENOMIC DNA]</scope>
    <source>
        <strain evidence="14 15">CBS 207.34</strain>
    </source>
</reference>
<name>A0A8E2EVP1_9PEZI</name>
<dbReference type="PANTHER" id="PTHR23238">
    <property type="entry name" value="RNA BINDING PROTEIN"/>
    <property type="match status" value="1"/>
</dbReference>
<evidence type="ECO:0000313" key="14">
    <source>
        <dbReference type="EMBL" id="OCL05173.1"/>
    </source>
</evidence>
<proteinExistence type="predicted"/>
<dbReference type="AlphaFoldDB" id="A0A8E2EVP1"/>
<dbReference type="FunFam" id="4.10.1060.10:FF:000021">
    <property type="entry name" value="MUTL protein homolog 3"/>
    <property type="match status" value="1"/>
</dbReference>
<keyword evidence="3" id="KW-0158">Chromosome</keyword>
<dbReference type="PROSITE" id="PS01358">
    <property type="entry name" value="ZF_RANBP2_1"/>
    <property type="match status" value="2"/>
</dbReference>
<keyword evidence="5" id="KW-0479">Metal-binding</keyword>
<evidence type="ECO:0000256" key="11">
    <source>
        <dbReference type="PROSITE-ProRule" id="PRU00322"/>
    </source>
</evidence>
<accession>A0A8E2EVP1</accession>
<dbReference type="Proteomes" id="UP000250140">
    <property type="component" value="Unassembled WGS sequence"/>
</dbReference>
<evidence type="ECO:0000256" key="2">
    <source>
        <dbReference type="ARBA" id="ARBA00004286"/>
    </source>
</evidence>
<evidence type="ECO:0000259" key="13">
    <source>
        <dbReference type="PROSITE" id="PS50199"/>
    </source>
</evidence>
<dbReference type="GO" id="GO:0005737">
    <property type="term" value="C:cytoplasm"/>
    <property type="evidence" value="ECO:0007669"/>
    <property type="project" value="UniProtKB-ARBA"/>
</dbReference>
<feature type="non-terminal residue" evidence="14">
    <location>
        <position position="1"/>
    </location>
</feature>
<dbReference type="InterPro" id="IPR034870">
    <property type="entry name" value="TET_fam"/>
</dbReference>
<keyword evidence="9" id="KW-0694">RNA-binding</keyword>
<protein>
    <recommendedName>
        <fullName evidence="13">RanBP2-type domain-containing protein</fullName>
    </recommendedName>
</protein>
<evidence type="ECO:0000256" key="3">
    <source>
        <dbReference type="ARBA" id="ARBA00022454"/>
    </source>
</evidence>
<feature type="region of interest" description="Disordered" evidence="12">
    <location>
        <begin position="249"/>
        <end position="269"/>
    </location>
</feature>
<sequence>AAESLCMNGRALNEKAIEVSPSSSRVLDRAADILTPFPPSKNRPRPGDWTCPSCGFSNFQRRTACFRCSFPAMSGAPAADPMGGYPYAYGHPSMMPPTHHMGHGHGMGHMRGGNSGMVPFRAGDWKCGSDGCGYHNFAKNVSCLRCGASRAGAAVVADAFPSPMDTPSSFGMGTPSMAGTPGPGPFAAAAGFGSGAGFPGQQFGGPPSSYALPSGIGAASPYPPMGAQYAPNGGMHSTPFDSRAAEAAFTSAGQAPPSAGFSNGGFNDGHNDPFSFLSTGLGGLSMNDDRRNVANAASKSPA</sequence>
<keyword evidence="7 11" id="KW-0863">Zinc-finger</keyword>
<evidence type="ECO:0000256" key="4">
    <source>
        <dbReference type="ARBA" id="ARBA00022553"/>
    </source>
</evidence>
<keyword evidence="6" id="KW-0677">Repeat</keyword>
<dbReference type="GO" id="GO:0005634">
    <property type="term" value="C:nucleus"/>
    <property type="evidence" value="ECO:0007669"/>
    <property type="project" value="UniProtKB-SubCell"/>
</dbReference>
<feature type="domain" description="RanBP2-type" evidence="13">
    <location>
        <begin position="121"/>
        <end position="152"/>
    </location>
</feature>
<dbReference type="InterPro" id="IPR001876">
    <property type="entry name" value="Znf_RanBP2"/>
</dbReference>
<feature type="domain" description="RanBP2-type" evidence="13">
    <location>
        <begin position="45"/>
        <end position="74"/>
    </location>
</feature>
<keyword evidence="10" id="KW-0539">Nucleus</keyword>
<dbReference type="GO" id="GO:0006355">
    <property type="term" value="P:regulation of DNA-templated transcription"/>
    <property type="evidence" value="ECO:0007669"/>
    <property type="project" value="InterPro"/>
</dbReference>
<dbReference type="Pfam" id="PF00641">
    <property type="entry name" value="Zn_ribbon_RanBP"/>
    <property type="match status" value="2"/>
</dbReference>
<organism evidence="14 15">
    <name type="scientific">Glonium stellatum</name>
    <dbReference type="NCBI Taxonomy" id="574774"/>
    <lineage>
        <taxon>Eukaryota</taxon>
        <taxon>Fungi</taxon>
        <taxon>Dikarya</taxon>
        <taxon>Ascomycota</taxon>
        <taxon>Pezizomycotina</taxon>
        <taxon>Dothideomycetes</taxon>
        <taxon>Pleosporomycetidae</taxon>
        <taxon>Gloniales</taxon>
        <taxon>Gloniaceae</taxon>
        <taxon>Glonium</taxon>
    </lineage>
</organism>
<keyword evidence="15" id="KW-1185">Reference proteome</keyword>
<gene>
    <name evidence="14" type="ORF">AOQ84DRAFT_299439</name>
</gene>
<evidence type="ECO:0000313" key="15">
    <source>
        <dbReference type="Proteomes" id="UP000250140"/>
    </source>
</evidence>
<dbReference type="EMBL" id="KV750359">
    <property type="protein sequence ID" value="OCL05173.1"/>
    <property type="molecule type" value="Genomic_DNA"/>
</dbReference>
<dbReference type="FunFam" id="4.10.1060.10:FF:000024">
    <property type="entry name" value="RNA-binding protein"/>
    <property type="match status" value="1"/>
</dbReference>
<evidence type="ECO:0000256" key="6">
    <source>
        <dbReference type="ARBA" id="ARBA00022737"/>
    </source>
</evidence>
<dbReference type="SMART" id="SM00547">
    <property type="entry name" value="ZnF_RBZ"/>
    <property type="match status" value="2"/>
</dbReference>
<evidence type="ECO:0000256" key="8">
    <source>
        <dbReference type="ARBA" id="ARBA00022833"/>
    </source>
</evidence>
<evidence type="ECO:0000256" key="5">
    <source>
        <dbReference type="ARBA" id="ARBA00022723"/>
    </source>
</evidence>
<dbReference type="PROSITE" id="PS50199">
    <property type="entry name" value="ZF_RANBP2_2"/>
    <property type="match status" value="2"/>
</dbReference>
<dbReference type="SUPFAM" id="SSF90209">
    <property type="entry name" value="Ran binding protein zinc finger-like"/>
    <property type="match status" value="2"/>
</dbReference>
<evidence type="ECO:0000256" key="10">
    <source>
        <dbReference type="ARBA" id="ARBA00023242"/>
    </source>
</evidence>
<evidence type="ECO:0000256" key="7">
    <source>
        <dbReference type="ARBA" id="ARBA00022771"/>
    </source>
</evidence>
<evidence type="ECO:0000256" key="1">
    <source>
        <dbReference type="ARBA" id="ARBA00004123"/>
    </source>
</evidence>
<keyword evidence="4" id="KW-0597">Phosphoprotein</keyword>
<dbReference type="Gene3D" id="4.10.1060.10">
    <property type="entry name" value="Zinc finger, RanBP2-type"/>
    <property type="match status" value="2"/>
</dbReference>
<dbReference type="OrthoDB" id="448399at2759"/>
<keyword evidence="8" id="KW-0862">Zinc</keyword>
<comment type="subcellular location">
    <subcellularLocation>
        <location evidence="2">Chromosome</location>
    </subcellularLocation>
    <subcellularLocation>
        <location evidence="1">Nucleus</location>
    </subcellularLocation>
</comment>